<proteinExistence type="predicted"/>
<protein>
    <submittedName>
        <fullName evidence="1">Uncharacterized protein</fullName>
    </submittedName>
</protein>
<reference evidence="1" key="1">
    <citation type="submission" date="2018-06" db="EMBL/GenBank/DDBJ databases">
        <authorList>
            <person name="Zhirakovskaya E."/>
        </authorList>
    </citation>
    <scope>NUCLEOTIDE SEQUENCE</scope>
</reference>
<name>A0A3B0UZA4_9ZZZZ</name>
<evidence type="ECO:0000313" key="1">
    <source>
        <dbReference type="EMBL" id="VAW36121.1"/>
    </source>
</evidence>
<dbReference type="AlphaFoldDB" id="A0A3B0UZA4"/>
<accession>A0A3B0UZA4</accession>
<dbReference type="EMBL" id="UOEU01000612">
    <property type="protein sequence ID" value="VAW36121.1"/>
    <property type="molecule type" value="Genomic_DNA"/>
</dbReference>
<organism evidence="1">
    <name type="scientific">hydrothermal vent metagenome</name>
    <dbReference type="NCBI Taxonomy" id="652676"/>
    <lineage>
        <taxon>unclassified sequences</taxon>
        <taxon>metagenomes</taxon>
        <taxon>ecological metagenomes</taxon>
    </lineage>
</organism>
<gene>
    <name evidence="1" type="ORF">MNBD_CHLOROFLEXI01-3864</name>
</gene>
<sequence length="73" mass="8439">MTVTELLEAAQFLVDTDGKRKAVLFDYPVWEELLTLLEDLEDAEEIRRLRESGEETISWEQAKAELRSEGINV</sequence>